<protein>
    <submittedName>
        <fullName evidence="3">Uncharacterized protein</fullName>
    </submittedName>
</protein>
<dbReference type="Proteomes" id="UP001303373">
    <property type="component" value="Chromosome 13"/>
</dbReference>
<feature type="signal peptide" evidence="2">
    <location>
        <begin position="1"/>
        <end position="25"/>
    </location>
</feature>
<proteinExistence type="predicted"/>
<dbReference type="AlphaFoldDB" id="A0AAQ3MC46"/>
<evidence type="ECO:0000256" key="2">
    <source>
        <dbReference type="SAM" id="SignalP"/>
    </source>
</evidence>
<keyword evidence="4" id="KW-1185">Reference proteome</keyword>
<reference evidence="3 4" key="1">
    <citation type="submission" date="2023-11" db="EMBL/GenBank/DDBJ databases">
        <title>An acidophilic fungus is an integral part of prey digestion in a carnivorous sundew plant.</title>
        <authorList>
            <person name="Tsai I.J."/>
        </authorList>
    </citation>
    <scope>NUCLEOTIDE SEQUENCE [LARGE SCALE GENOMIC DNA]</scope>
    <source>
        <strain evidence="3">169a</strain>
    </source>
</reference>
<evidence type="ECO:0000256" key="1">
    <source>
        <dbReference type="SAM" id="MobiDB-lite"/>
    </source>
</evidence>
<evidence type="ECO:0000313" key="4">
    <source>
        <dbReference type="Proteomes" id="UP001303373"/>
    </source>
</evidence>
<sequence>MAVVKAWYTLLFSFVCLSTSQTLDANSCVAPSAYTQCMSEVTDSATSCFQKNCDSSSSLCESVDNCYSADANCATACTCSAYQGWINCAVANCWNMAHSCEYQEIVVNAVRGCGFALAINFPPYFPPKDDAPGRCSCAIGDVYYNMYESLDLDNHCQTYINEELNAGAITGTAGSWTNECGCCAASHAVSALPDLCPDTDPTSIGYWSKISLYDNNVQVLQRTVCENLFSQNLDCTASPLNYSLPNSNTFYGAQNLPAFGTESISNVGSMTTPAAATIVWSLVNGFPAATAIAAGGSLDSGGSGSSSASSGAVSSNASPSTTSSATSTGGSSNSSSSSSSGGAGTVPLPGFMLVVAATLALTVAWL</sequence>
<name>A0AAQ3MC46_9PEZI</name>
<organism evidence="3 4">
    <name type="scientific">Acrodontium crateriforme</name>
    <dbReference type="NCBI Taxonomy" id="150365"/>
    <lineage>
        <taxon>Eukaryota</taxon>
        <taxon>Fungi</taxon>
        <taxon>Dikarya</taxon>
        <taxon>Ascomycota</taxon>
        <taxon>Pezizomycotina</taxon>
        <taxon>Dothideomycetes</taxon>
        <taxon>Dothideomycetidae</taxon>
        <taxon>Mycosphaerellales</taxon>
        <taxon>Teratosphaeriaceae</taxon>
        <taxon>Acrodontium</taxon>
    </lineage>
</organism>
<accession>A0AAQ3MC46</accession>
<dbReference type="EMBL" id="CP138592">
    <property type="protein sequence ID" value="WPH04758.1"/>
    <property type="molecule type" value="Genomic_DNA"/>
</dbReference>
<gene>
    <name evidence="3" type="ORF">R9X50_00765300</name>
</gene>
<feature type="compositionally biased region" description="Low complexity" evidence="1">
    <location>
        <begin position="308"/>
        <end position="340"/>
    </location>
</feature>
<feature type="region of interest" description="Disordered" evidence="1">
    <location>
        <begin position="308"/>
        <end position="341"/>
    </location>
</feature>
<keyword evidence="2" id="KW-0732">Signal</keyword>
<evidence type="ECO:0000313" key="3">
    <source>
        <dbReference type="EMBL" id="WPH04758.1"/>
    </source>
</evidence>
<feature type="chain" id="PRO_5042984604" evidence="2">
    <location>
        <begin position="26"/>
        <end position="366"/>
    </location>
</feature>